<evidence type="ECO:0000256" key="1">
    <source>
        <dbReference type="SAM" id="MobiDB-lite"/>
    </source>
</evidence>
<organism evidence="2 3">
    <name type="scientific">Pleurodeles waltl</name>
    <name type="common">Iberian ribbed newt</name>
    <dbReference type="NCBI Taxonomy" id="8319"/>
    <lineage>
        <taxon>Eukaryota</taxon>
        <taxon>Metazoa</taxon>
        <taxon>Chordata</taxon>
        <taxon>Craniata</taxon>
        <taxon>Vertebrata</taxon>
        <taxon>Euteleostomi</taxon>
        <taxon>Amphibia</taxon>
        <taxon>Batrachia</taxon>
        <taxon>Caudata</taxon>
        <taxon>Salamandroidea</taxon>
        <taxon>Salamandridae</taxon>
        <taxon>Pleurodelinae</taxon>
        <taxon>Pleurodeles</taxon>
    </lineage>
</organism>
<evidence type="ECO:0000313" key="3">
    <source>
        <dbReference type="Proteomes" id="UP001066276"/>
    </source>
</evidence>
<protein>
    <submittedName>
        <fullName evidence="2">Uncharacterized protein</fullName>
    </submittedName>
</protein>
<feature type="compositionally biased region" description="Polar residues" evidence="1">
    <location>
        <begin position="60"/>
        <end position="69"/>
    </location>
</feature>
<feature type="region of interest" description="Disordered" evidence="1">
    <location>
        <begin position="56"/>
        <end position="80"/>
    </location>
</feature>
<reference evidence="2" key="1">
    <citation type="journal article" date="2022" name="bioRxiv">
        <title>Sequencing and chromosome-scale assembly of the giantPleurodeles waltlgenome.</title>
        <authorList>
            <person name="Brown T."/>
            <person name="Elewa A."/>
            <person name="Iarovenko S."/>
            <person name="Subramanian E."/>
            <person name="Araus A.J."/>
            <person name="Petzold A."/>
            <person name="Susuki M."/>
            <person name="Suzuki K.-i.T."/>
            <person name="Hayashi T."/>
            <person name="Toyoda A."/>
            <person name="Oliveira C."/>
            <person name="Osipova E."/>
            <person name="Leigh N.D."/>
            <person name="Simon A."/>
            <person name="Yun M.H."/>
        </authorList>
    </citation>
    <scope>NUCLEOTIDE SEQUENCE</scope>
    <source>
        <strain evidence="2">20211129_DDA</strain>
        <tissue evidence="2">Liver</tissue>
    </source>
</reference>
<gene>
    <name evidence="2" type="ORF">NDU88_005017</name>
</gene>
<comment type="caution">
    <text evidence="2">The sequence shown here is derived from an EMBL/GenBank/DDBJ whole genome shotgun (WGS) entry which is preliminary data.</text>
</comment>
<keyword evidence="3" id="KW-1185">Reference proteome</keyword>
<sequence length="168" mass="18026">MTLGLTTGDENGHCSSPMPHSYCCCTPAAKLSGRAVQRSPCSTVERTSIEVRALAPASMTRPSRSQLPSVPTGRGRTVHAPNASLLTPLSVQGALSITKTGAVQRRSKRCPILASEQERNGTEIKALWSSQQPPASDTAPRIGPFLHWQNPYLPSSILARREGSVRLK</sequence>
<evidence type="ECO:0000313" key="2">
    <source>
        <dbReference type="EMBL" id="KAJ1152240.1"/>
    </source>
</evidence>
<dbReference type="EMBL" id="JANPWB010000009">
    <property type="protein sequence ID" value="KAJ1152240.1"/>
    <property type="molecule type" value="Genomic_DNA"/>
</dbReference>
<dbReference type="Proteomes" id="UP001066276">
    <property type="component" value="Chromosome 5"/>
</dbReference>
<accession>A0AAV7RN36</accession>
<dbReference type="AlphaFoldDB" id="A0AAV7RN36"/>
<name>A0AAV7RN36_PLEWA</name>
<proteinExistence type="predicted"/>